<proteinExistence type="predicted"/>
<evidence type="ECO:0000313" key="2">
    <source>
        <dbReference type="Proteomes" id="UP000273405"/>
    </source>
</evidence>
<accession>A0A3A8NIM9</accession>
<name>A0A3A8NIM9_9BACT</name>
<keyword evidence="2" id="KW-1185">Reference proteome</keyword>
<gene>
    <name evidence="1" type="ORF">D7X12_19390</name>
</gene>
<protein>
    <submittedName>
        <fullName evidence="1">Uncharacterized protein</fullName>
    </submittedName>
</protein>
<sequence length="102" mass="11939">MVLLLKQPADIRRLEQEDTPLHFTSHESIRLPRQGITKDRNRPRVGQVAKAGNDLQAKALILLTHQSRPYRLENLPLFACLQGRDTVLQRQEWHLQVRHQFS</sequence>
<comment type="caution">
    <text evidence="1">The sequence shown here is derived from an EMBL/GenBank/DDBJ whole genome shotgun (WGS) entry which is preliminary data.</text>
</comment>
<evidence type="ECO:0000313" key="1">
    <source>
        <dbReference type="EMBL" id="RKH41015.1"/>
    </source>
</evidence>
<organism evidence="1 2">
    <name type="scientific">Corallococcus sicarius</name>
    <dbReference type="NCBI Taxonomy" id="2316726"/>
    <lineage>
        <taxon>Bacteria</taxon>
        <taxon>Pseudomonadati</taxon>
        <taxon>Myxococcota</taxon>
        <taxon>Myxococcia</taxon>
        <taxon>Myxococcales</taxon>
        <taxon>Cystobacterineae</taxon>
        <taxon>Myxococcaceae</taxon>
        <taxon>Corallococcus</taxon>
    </lineage>
</organism>
<reference evidence="2" key="1">
    <citation type="submission" date="2018-09" db="EMBL/GenBank/DDBJ databases">
        <authorList>
            <person name="Livingstone P.G."/>
            <person name="Whitworth D.E."/>
        </authorList>
    </citation>
    <scope>NUCLEOTIDE SEQUENCE [LARGE SCALE GENOMIC DNA]</scope>
    <source>
        <strain evidence="2">CA040B</strain>
    </source>
</reference>
<dbReference type="AlphaFoldDB" id="A0A3A8NIM9"/>
<dbReference type="Proteomes" id="UP000273405">
    <property type="component" value="Unassembled WGS sequence"/>
</dbReference>
<dbReference type="EMBL" id="RAWG01000117">
    <property type="protein sequence ID" value="RKH41015.1"/>
    <property type="molecule type" value="Genomic_DNA"/>
</dbReference>